<dbReference type="PANTHER" id="PTHR44068:SF1">
    <property type="entry name" value="HYPOTHETICAL LOC100005854"/>
    <property type="match status" value="1"/>
</dbReference>
<comment type="caution">
    <text evidence="3">The sequence shown here is derived from an EMBL/GenBank/DDBJ whole genome shotgun (WGS) entry which is preliminary data.</text>
</comment>
<protein>
    <recommendedName>
        <fullName evidence="2">Sterol methyltransferase C-terminal domain-containing protein</fullName>
    </recommendedName>
</protein>
<gene>
    <name evidence="3" type="ORF">BPOR_0152g00040</name>
</gene>
<evidence type="ECO:0000313" key="4">
    <source>
        <dbReference type="Proteomes" id="UP000297280"/>
    </source>
</evidence>
<proteinExistence type="predicted"/>
<evidence type="ECO:0000313" key="3">
    <source>
        <dbReference type="EMBL" id="TGO88598.1"/>
    </source>
</evidence>
<dbReference type="GO" id="GO:0003838">
    <property type="term" value="F:sterol 24-C-methyltransferase activity"/>
    <property type="evidence" value="ECO:0007669"/>
    <property type="project" value="TreeGrafter"/>
</dbReference>
<dbReference type="STRING" id="87229.A0A4Z1KVP2"/>
<dbReference type="AlphaFoldDB" id="A0A4Z1KVP2"/>
<dbReference type="Proteomes" id="UP000297280">
    <property type="component" value="Unassembled WGS sequence"/>
</dbReference>
<dbReference type="PANTHER" id="PTHR44068">
    <property type="entry name" value="ZGC:194242"/>
    <property type="match status" value="1"/>
</dbReference>
<accession>A0A4Z1KVP2</accession>
<dbReference type="GO" id="GO:0005783">
    <property type="term" value="C:endoplasmic reticulum"/>
    <property type="evidence" value="ECO:0007669"/>
    <property type="project" value="TreeGrafter"/>
</dbReference>
<evidence type="ECO:0000259" key="2">
    <source>
        <dbReference type="Pfam" id="PF08498"/>
    </source>
</evidence>
<organism evidence="3 4">
    <name type="scientific">Botrytis porri</name>
    <dbReference type="NCBI Taxonomy" id="87229"/>
    <lineage>
        <taxon>Eukaryota</taxon>
        <taxon>Fungi</taxon>
        <taxon>Dikarya</taxon>
        <taxon>Ascomycota</taxon>
        <taxon>Pezizomycotina</taxon>
        <taxon>Leotiomycetes</taxon>
        <taxon>Helotiales</taxon>
        <taxon>Sclerotiniaceae</taxon>
        <taxon>Botrytis</taxon>
    </lineage>
</organism>
<sequence>MMRSTVRFDWISSKEMGFRNTERISVALQAMRKAGFVLELHMNVAELEDGDAIPGELKYVQSIWELPTFFRMSPVGRTVVHSFIGALETIGWAPKATQKTADSLATGADCLVAGAKGKLFTPMYLMVGRKPAV</sequence>
<name>A0A4Z1KVP2_9HELO</name>
<reference evidence="3 4" key="1">
    <citation type="submission" date="2017-12" db="EMBL/GenBank/DDBJ databases">
        <title>Comparative genomics of Botrytis spp.</title>
        <authorList>
            <person name="Valero-Jimenez C.A."/>
            <person name="Tapia P."/>
            <person name="Veloso J."/>
            <person name="Silva-Moreno E."/>
            <person name="Staats M."/>
            <person name="Valdes J.H."/>
            <person name="Van Kan J.A.L."/>
        </authorList>
    </citation>
    <scope>NUCLEOTIDE SEQUENCE [LARGE SCALE GENOMIC DNA]</scope>
    <source>
        <strain evidence="3 4">MUCL3349</strain>
    </source>
</reference>
<dbReference type="InterPro" id="IPR050447">
    <property type="entry name" value="Erg6_SMT_methyltransf"/>
</dbReference>
<dbReference type="InterPro" id="IPR013705">
    <property type="entry name" value="Sterol_MeTrfase_C"/>
</dbReference>
<keyword evidence="4" id="KW-1185">Reference proteome</keyword>
<evidence type="ECO:0000256" key="1">
    <source>
        <dbReference type="ARBA" id="ARBA00022679"/>
    </source>
</evidence>
<feature type="domain" description="Sterol methyltransferase C-terminal" evidence="2">
    <location>
        <begin position="68"/>
        <end position="131"/>
    </location>
</feature>
<dbReference type="EMBL" id="PQXO01000152">
    <property type="protein sequence ID" value="TGO88598.1"/>
    <property type="molecule type" value="Genomic_DNA"/>
</dbReference>
<keyword evidence="1" id="KW-0808">Transferase</keyword>
<dbReference type="Pfam" id="PF08498">
    <property type="entry name" value="Sterol_MT_C"/>
    <property type="match status" value="1"/>
</dbReference>
<dbReference type="GO" id="GO:0006696">
    <property type="term" value="P:ergosterol biosynthetic process"/>
    <property type="evidence" value="ECO:0007669"/>
    <property type="project" value="TreeGrafter"/>
</dbReference>